<protein>
    <submittedName>
        <fullName evidence="2">Senescence-associated protein</fullName>
    </submittedName>
</protein>
<dbReference type="EMBL" id="JAUIZM010000006">
    <property type="protein sequence ID" value="KAK1380620.1"/>
    <property type="molecule type" value="Genomic_DNA"/>
</dbReference>
<sequence length="111" mass="12037">MLLTKKTKKQAAASKDSRILISVTVIGSPGPIRLVVNQEELVAAVIDLILKSYARAGRIPILGTNIEKFFLYRPASGAEGQRRRPAATSSGVNRKINYAVDASSFSDEFES</sequence>
<dbReference type="PANTHER" id="PTHR33270">
    <property type="entry name" value="BNAC05G50380D PROTEIN"/>
    <property type="match status" value="1"/>
</dbReference>
<dbReference type="Pfam" id="PF23156">
    <property type="entry name" value="DUF7054"/>
    <property type="match status" value="1"/>
</dbReference>
<dbReference type="Proteomes" id="UP001237642">
    <property type="component" value="Unassembled WGS sequence"/>
</dbReference>
<dbReference type="InterPro" id="IPR040358">
    <property type="entry name" value="At4g22758-like"/>
</dbReference>
<feature type="domain" description="DUF7054" evidence="1">
    <location>
        <begin position="15"/>
        <end position="77"/>
    </location>
</feature>
<proteinExistence type="predicted"/>
<comment type="caution">
    <text evidence="2">The sequence shown here is derived from an EMBL/GenBank/DDBJ whole genome shotgun (WGS) entry which is preliminary data.</text>
</comment>
<gene>
    <name evidence="2" type="ORF">POM88_027364</name>
</gene>
<evidence type="ECO:0000259" key="1">
    <source>
        <dbReference type="Pfam" id="PF23156"/>
    </source>
</evidence>
<evidence type="ECO:0000313" key="3">
    <source>
        <dbReference type="Proteomes" id="UP001237642"/>
    </source>
</evidence>
<name>A0AAD8IAU6_9APIA</name>
<organism evidence="2 3">
    <name type="scientific">Heracleum sosnowskyi</name>
    <dbReference type="NCBI Taxonomy" id="360622"/>
    <lineage>
        <taxon>Eukaryota</taxon>
        <taxon>Viridiplantae</taxon>
        <taxon>Streptophyta</taxon>
        <taxon>Embryophyta</taxon>
        <taxon>Tracheophyta</taxon>
        <taxon>Spermatophyta</taxon>
        <taxon>Magnoliopsida</taxon>
        <taxon>eudicotyledons</taxon>
        <taxon>Gunneridae</taxon>
        <taxon>Pentapetalae</taxon>
        <taxon>asterids</taxon>
        <taxon>campanulids</taxon>
        <taxon>Apiales</taxon>
        <taxon>Apiaceae</taxon>
        <taxon>Apioideae</taxon>
        <taxon>apioid superclade</taxon>
        <taxon>Tordylieae</taxon>
        <taxon>Tordyliinae</taxon>
        <taxon>Heracleum</taxon>
    </lineage>
</organism>
<reference evidence="2" key="2">
    <citation type="submission" date="2023-05" db="EMBL/GenBank/DDBJ databases">
        <authorList>
            <person name="Schelkunov M.I."/>
        </authorList>
    </citation>
    <scope>NUCLEOTIDE SEQUENCE</scope>
    <source>
        <strain evidence="2">Hsosn_3</strain>
        <tissue evidence="2">Leaf</tissue>
    </source>
</reference>
<dbReference type="PANTHER" id="PTHR33270:SF18">
    <property type="entry name" value="OS02G0324700 PROTEIN"/>
    <property type="match status" value="1"/>
</dbReference>
<reference evidence="2" key="1">
    <citation type="submission" date="2023-02" db="EMBL/GenBank/DDBJ databases">
        <title>Genome of toxic invasive species Heracleum sosnowskyi carries increased number of genes despite the absence of recent whole-genome duplications.</title>
        <authorList>
            <person name="Schelkunov M."/>
            <person name="Shtratnikova V."/>
            <person name="Makarenko M."/>
            <person name="Klepikova A."/>
            <person name="Omelchenko D."/>
            <person name="Novikova G."/>
            <person name="Obukhova E."/>
            <person name="Bogdanov V."/>
            <person name="Penin A."/>
            <person name="Logacheva M."/>
        </authorList>
    </citation>
    <scope>NUCLEOTIDE SEQUENCE</scope>
    <source>
        <strain evidence="2">Hsosn_3</strain>
        <tissue evidence="2">Leaf</tissue>
    </source>
</reference>
<accession>A0AAD8IAU6</accession>
<keyword evidence="3" id="KW-1185">Reference proteome</keyword>
<dbReference type="AlphaFoldDB" id="A0AAD8IAU6"/>
<evidence type="ECO:0000313" key="2">
    <source>
        <dbReference type="EMBL" id="KAK1380620.1"/>
    </source>
</evidence>
<dbReference type="InterPro" id="IPR055482">
    <property type="entry name" value="DUF7054"/>
</dbReference>